<organism evidence="1 2">
    <name type="scientific">Pristionchus mayeri</name>
    <dbReference type="NCBI Taxonomy" id="1317129"/>
    <lineage>
        <taxon>Eukaryota</taxon>
        <taxon>Metazoa</taxon>
        <taxon>Ecdysozoa</taxon>
        <taxon>Nematoda</taxon>
        <taxon>Chromadorea</taxon>
        <taxon>Rhabditida</taxon>
        <taxon>Rhabditina</taxon>
        <taxon>Diplogasteromorpha</taxon>
        <taxon>Diplogasteroidea</taxon>
        <taxon>Neodiplogasteridae</taxon>
        <taxon>Pristionchus</taxon>
    </lineage>
</organism>
<evidence type="ECO:0000313" key="2">
    <source>
        <dbReference type="Proteomes" id="UP001328107"/>
    </source>
</evidence>
<feature type="non-terminal residue" evidence="1">
    <location>
        <position position="1"/>
    </location>
</feature>
<dbReference type="AlphaFoldDB" id="A0AAN5I846"/>
<accession>A0AAN5I846</accession>
<gene>
    <name evidence="1" type="ORF">PMAYCL1PPCAC_24855</name>
</gene>
<evidence type="ECO:0000313" key="1">
    <source>
        <dbReference type="EMBL" id="GMR54660.1"/>
    </source>
</evidence>
<keyword evidence="2" id="KW-1185">Reference proteome</keyword>
<comment type="caution">
    <text evidence="1">The sequence shown here is derived from an EMBL/GenBank/DDBJ whole genome shotgun (WGS) entry which is preliminary data.</text>
</comment>
<proteinExistence type="predicted"/>
<name>A0AAN5I846_9BILA</name>
<dbReference type="EMBL" id="BTRK01000005">
    <property type="protein sequence ID" value="GMR54660.1"/>
    <property type="molecule type" value="Genomic_DNA"/>
</dbReference>
<dbReference type="Proteomes" id="UP001328107">
    <property type="component" value="Unassembled WGS sequence"/>
</dbReference>
<protein>
    <submittedName>
        <fullName evidence="1">Uncharacterized protein</fullName>
    </submittedName>
</protein>
<reference evidence="2" key="1">
    <citation type="submission" date="2022-10" db="EMBL/GenBank/DDBJ databases">
        <title>Genome assembly of Pristionchus species.</title>
        <authorList>
            <person name="Yoshida K."/>
            <person name="Sommer R.J."/>
        </authorList>
    </citation>
    <scope>NUCLEOTIDE SEQUENCE [LARGE SCALE GENOMIC DNA]</scope>
    <source>
        <strain evidence="2">RS5460</strain>
    </source>
</reference>
<sequence>NSNLRLIDYIFPIQQQSTPIRSIFESYQSLFLNDVFSGIGIDESDHEIHINAPLLQLVSHSAEVRRETIVYFLSRYLYSPWKSSHFDLWRVSAIFIQSGNIFELESNDSVWRCALIFFSIIKFLGRRHPILKTRML</sequence>